<dbReference type="OrthoDB" id="9802824at2"/>
<dbReference type="FunFam" id="3.40.50.2020:FF:000006">
    <property type="entry name" value="Hypoxanthine phosphoribosyltransferase"/>
    <property type="match status" value="1"/>
</dbReference>
<dbReference type="GO" id="GO:0032264">
    <property type="term" value="P:IMP salvage"/>
    <property type="evidence" value="ECO:0007669"/>
    <property type="project" value="UniProtKB-UniPathway"/>
</dbReference>
<dbReference type="GO" id="GO:0005829">
    <property type="term" value="C:cytosol"/>
    <property type="evidence" value="ECO:0007669"/>
    <property type="project" value="TreeGrafter"/>
</dbReference>
<dbReference type="GO" id="GO:0006178">
    <property type="term" value="P:guanine salvage"/>
    <property type="evidence" value="ECO:0007669"/>
    <property type="project" value="TreeGrafter"/>
</dbReference>
<evidence type="ECO:0000256" key="8">
    <source>
        <dbReference type="ARBA" id="ARBA00022676"/>
    </source>
</evidence>
<keyword evidence="13 16" id="KW-0460">Magnesium</keyword>
<reference evidence="18 19" key="1">
    <citation type="journal article" date="2015" name="Infect. Genet. Evol.">
        <title>Genomic sequences of six botulinum neurotoxin-producing strains representing three clostridial species illustrate the mobility and diversity of botulinum neurotoxin genes.</title>
        <authorList>
            <person name="Smith T.J."/>
            <person name="Hill K.K."/>
            <person name="Xie G."/>
            <person name="Foley B.T."/>
            <person name="Williamson C.H."/>
            <person name="Foster J.T."/>
            <person name="Johnson S.L."/>
            <person name="Chertkov O."/>
            <person name="Teshima H."/>
            <person name="Gibbons H.S."/>
            <person name="Johnsky L.A."/>
            <person name="Karavis M.A."/>
            <person name="Smith L.A."/>
        </authorList>
    </citation>
    <scope>NUCLEOTIDE SEQUENCE [LARGE SCALE GENOMIC DNA]</scope>
    <source>
        <strain evidence="18">Sullivan</strain>
    </source>
</reference>
<keyword evidence="7 16" id="KW-0963">Cytoplasm</keyword>
<dbReference type="InterPro" id="IPR005904">
    <property type="entry name" value="Hxn_phspho_trans"/>
</dbReference>
<dbReference type="HOGENOM" id="CLU_073615_0_0_9"/>
<sequence length="175" mass="20010">MEDKKRNILFSEEQIQTRIAELGKEITEDYKDKNLYVLSLLRGSFIYAADLVRYIDTKAKIGFMTTSSYGHNETSSGVVKVVNDIPDNIEGYDVLIVDDIVDSGITMDFVINHVKKLGAKSVKTSVLLDKPSRRKVDLTPDYCCFEIEDLFVVGYGLNYGDHYRNVPYVFNWETK</sequence>
<dbReference type="InterPro" id="IPR050408">
    <property type="entry name" value="HGPRT"/>
</dbReference>
<evidence type="ECO:0000256" key="13">
    <source>
        <dbReference type="ARBA" id="ARBA00022842"/>
    </source>
</evidence>
<dbReference type="Proteomes" id="UP000030635">
    <property type="component" value="Chromosome"/>
</dbReference>
<keyword evidence="12 16" id="KW-0547">Nucleotide-binding</keyword>
<evidence type="ECO:0000256" key="5">
    <source>
        <dbReference type="ARBA" id="ARBA00004676"/>
    </source>
</evidence>
<evidence type="ECO:0000256" key="15">
    <source>
        <dbReference type="ARBA" id="ARBA00049402"/>
    </source>
</evidence>
<dbReference type="EC" id="2.4.2.8" evidence="16"/>
<dbReference type="GO" id="GO:0052657">
    <property type="term" value="F:guanine phosphoribosyltransferase activity"/>
    <property type="evidence" value="ECO:0007669"/>
    <property type="project" value="UniProtKB-ARBA"/>
</dbReference>
<evidence type="ECO:0000256" key="14">
    <source>
        <dbReference type="ARBA" id="ARBA00048811"/>
    </source>
</evidence>
<keyword evidence="8 16" id="KW-0328">Glycosyltransferase</keyword>
<evidence type="ECO:0000313" key="19">
    <source>
        <dbReference type="Proteomes" id="UP000030635"/>
    </source>
</evidence>
<evidence type="ECO:0000256" key="16">
    <source>
        <dbReference type="RuleBase" id="RU364099"/>
    </source>
</evidence>
<comment type="pathway">
    <text evidence="5">Purine metabolism; GMP biosynthesis via salvage pathway; GMP from guanine: step 1/1.</text>
</comment>
<evidence type="ECO:0000256" key="6">
    <source>
        <dbReference type="ARBA" id="ARBA00008391"/>
    </source>
</evidence>
<dbReference type="eggNOG" id="COG0634">
    <property type="taxonomic scope" value="Bacteria"/>
</dbReference>
<dbReference type="Pfam" id="PF00156">
    <property type="entry name" value="Pribosyltran"/>
    <property type="match status" value="1"/>
</dbReference>
<accession>A0A0A7FZW5</accession>
<dbReference type="InterPro" id="IPR029057">
    <property type="entry name" value="PRTase-like"/>
</dbReference>
<dbReference type="UniPathway" id="UPA00591">
    <property type="reaction ID" value="UER00648"/>
</dbReference>
<keyword evidence="19" id="KW-1185">Reference proteome</keyword>
<evidence type="ECO:0000256" key="4">
    <source>
        <dbReference type="ARBA" id="ARBA00004669"/>
    </source>
</evidence>
<dbReference type="KEGG" id="cbv:U729_3046"/>
<organism evidence="18 19">
    <name type="scientific">Clostridium baratii str. Sullivan</name>
    <dbReference type="NCBI Taxonomy" id="1415775"/>
    <lineage>
        <taxon>Bacteria</taxon>
        <taxon>Bacillati</taxon>
        <taxon>Bacillota</taxon>
        <taxon>Clostridia</taxon>
        <taxon>Eubacteriales</taxon>
        <taxon>Clostridiaceae</taxon>
        <taxon>Clostridium</taxon>
    </lineage>
</organism>
<keyword evidence="9 16" id="KW-0808">Transferase</keyword>
<feature type="domain" description="Phosphoribosyltransferase" evidence="17">
    <location>
        <begin position="13"/>
        <end position="159"/>
    </location>
</feature>
<dbReference type="CDD" id="cd06223">
    <property type="entry name" value="PRTases_typeI"/>
    <property type="match status" value="1"/>
</dbReference>
<dbReference type="PANTHER" id="PTHR43340">
    <property type="entry name" value="HYPOXANTHINE-GUANINE PHOSPHORIBOSYLTRANSFERASE"/>
    <property type="match status" value="1"/>
</dbReference>
<comment type="pathway">
    <text evidence="4 16">Purine metabolism; IMP biosynthesis via salvage pathway; IMP from hypoxanthine: step 1/1.</text>
</comment>
<dbReference type="GO" id="GO:0006166">
    <property type="term" value="P:purine ribonucleoside salvage"/>
    <property type="evidence" value="ECO:0007669"/>
    <property type="project" value="UniProtKB-KW"/>
</dbReference>
<dbReference type="NCBIfam" id="TIGR01203">
    <property type="entry name" value="HGPRTase"/>
    <property type="match status" value="1"/>
</dbReference>
<dbReference type="GO" id="GO:0004422">
    <property type="term" value="F:hypoxanthine phosphoribosyltransferase activity"/>
    <property type="evidence" value="ECO:0007669"/>
    <property type="project" value="InterPro"/>
</dbReference>
<evidence type="ECO:0000256" key="3">
    <source>
        <dbReference type="ARBA" id="ARBA00004496"/>
    </source>
</evidence>
<dbReference type="Gene3D" id="3.40.50.2020">
    <property type="match status" value="1"/>
</dbReference>
<dbReference type="AlphaFoldDB" id="A0A0A7FZW5"/>
<comment type="subcellular location">
    <subcellularLocation>
        <location evidence="3 16">Cytoplasm</location>
    </subcellularLocation>
</comment>
<dbReference type="STRING" id="1561.NPD11_2992"/>
<proteinExistence type="inferred from homology"/>
<comment type="catalytic activity">
    <reaction evidence="15">
        <text>IMP + diphosphate = hypoxanthine + 5-phospho-alpha-D-ribose 1-diphosphate</text>
        <dbReference type="Rhea" id="RHEA:17973"/>
        <dbReference type="ChEBI" id="CHEBI:17368"/>
        <dbReference type="ChEBI" id="CHEBI:33019"/>
        <dbReference type="ChEBI" id="CHEBI:58017"/>
        <dbReference type="ChEBI" id="CHEBI:58053"/>
        <dbReference type="EC" id="2.4.2.8"/>
    </reaction>
    <physiologicalReaction direction="right-to-left" evidence="15">
        <dbReference type="Rhea" id="RHEA:17975"/>
    </physiologicalReaction>
</comment>
<comment type="similarity">
    <text evidence="6 16">Belongs to the purine/pyrimidine phosphoribosyltransferase family.</text>
</comment>
<evidence type="ECO:0000256" key="12">
    <source>
        <dbReference type="ARBA" id="ARBA00022741"/>
    </source>
</evidence>
<dbReference type="GO" id="GO:0032263">
    <property type="term" value="P:GMP salvage"/>
    <property type="evidence" value="ECO:0007669"/>
    <property type="project" value="TreeGrafter"/>
</dbReference>
<evidence type="ECO:0000256" key="2">
    <source>
        <dbReference type="ARBA" id="ARBA00002049"/>
    </source>
</evidence>
<evidence type="ECO:0000313" key="18">
    <source>
        <dbReference type="EMBL" id="AIY85174.1"/>
    </source>
</evidence>
<keyword evidence="11 16" id="KW-0660">Purine salvage</keyword>
<name>A0A0A7FZW5_9CLOT</name>
<dbReference type="EMBL" id="CP006905">
    <property type="protein sequence ID" value="AIY85174.1"/>
    <property type="molecule type" value="Genomic_DNA"/>
</dbReference>
<evidence type="ECO:0000256" key="11">
    <source>
        <dbReference type="ARBA" id="ARBA00022726"/>
    </source>
</evidence>
<evidence type="ECO:0000259" key="17">
    <source>
        <dbReference type="Pfam" id="PF00156"/>
    </source>
</evidence>
<comment type="catalytic activity">
    <reaction evidence="14">
        <text>GMP + diphosphate = guanine + 5-phospho-alpha-D-ribose 1-diphosphate</text>
        <dbReference type="Rhea" id="RHEA:25424"/>
        <dbReference type="ChEBI" id="CHEBI:16235"/>
        <dbReference type="ChEBI" id="CHEBI:33019"/>
        <dbReference type="ChEBI" id="CHEBI:58017"/>
        <dbReference type="ChEBI" id="CHEBI:58115"/>
        <dbReference type="EC" id="2.4.2.8"/>
    </reaction>
    <physiologicalReaction direction="right-to-left" evidence="14">
        <dbReference type="Rhea" id="RHEA:25426"/>
    </physiologicalReaction>
</comment>
<dbReference type="PANTHER" id="PTHR43340:SF1">
    <property type="entry name" value="HYPOXANTHINE PHOSPHORIBOSYLTRANSFERASE"/>
    <property type="match status" value="1"/>
</dbReference>
<dbReference type="GO" id="GO:0046100">
    <property type="term" value="P:hypoxanthine metabolic process"/>
    <property type="evidence" value="ECO:0007669"/>
    <property type="project" value="TreeGrafter"/>
</dbReference>
<comment type="cofactor">
    <cofactor evidence="1 16">
        <name>Mg(2+)</name>
        <dbReference type="ChEBI" id="CHEBI:18420"/>
    </cofactor>
</comment>
<comment type="function">
    <text evidence="2">Purine salvage pathway enzyme that catalyzes the transfer of the ribosyl-5-phosphate group from 5-phospho-alpha-D-ribose 1-diphosphate (PRPP) to the N9 position of the 6-oxopurines hypoxanthine and guanine to form the corresponding ribonucleotides IMP (inosine 5'-monophosphate) and GMP (guanosine 5'-monophosphate), with the release of PPi.</text>
</comment>
<dbReference type="GO" id="GO:0000287">
    <property type="term" value="F:magnesium ion binding"/>
    <property type="evidence" value="ECO:0007669"/>
    <property type="project" value="TreeGrafter"/>
</dbReference>
<evidence type="ECO:0000256" key="9">
    <source>
        <dbReference type="ARBA" id="ARBA00022679"/>
    </source>
</evidence>
<dbReference type="SUPFAM" id="SSF53271">
    <property type="entry name" value="PRTase-like"/>
    <property type="match status" value="1"/>
</dbReference>
<dbReference type="GO" id="GO:0000166">
    <property type="term" value="F:nucleotide binding"/>
    <property type="evidence" value="ECO:0007669"/>
    <property type="project" value="UniProtKB-KW"/>
</dbReference>
<gene>
    <name evidence="18" type="primary">hpt</name>
    <name evidence="18" type="ORF">U729_3046</name>
</gene>
<keyword evidence="10 16" id="KW-0479">Metal-binding</keyword>
<protein>
    <recommendedName>
        <fullName evidence="16">Hypoxanthine phosphoribosyltransferase</fullName>
        <ecNumber evidence="16">2.4.2.8</ecNumber>
    </recommendedName>
</protein>
<dbReference type="RefSeq" id="WP_039316464.1">
    <property type="nucleotide sequence ID" value="NZ_CP006905.1"/>
</dbReference>
<evidence type="ECO:0000256" key="10">
    <source>
        <dbReference type="ARBA" id="ARBA00022723"/>
    </source>
</evidence>
<evidence type="ECO:0000256" key="1">
    <source>
        <dbReference type="ARBA" id="ARBA00001946"/>
    </source>
</evidence>
<evidence type="ECO:0000256" key="7">
    <source>
        <dbReference type="ARBA" id="ARBA00022490"/>
    </source>
</evidence>
<dbReference type="InterPro" id="IPR000836">
    <property type="entry name" value="PRTase_dom"/>
</dbReference>